<accession>A0A8T0EW46</accession>
<dbReference type="Proteomes" id="UP000807504">
    <property type="component" value="Unassembled WGS sequence"/>
</dbReference>
<dbReference type="PANTHER" id="PTHR19446">
    <property type="entry name" value="REVERSE TRANSCRIPTASES"/>
    <property type="match status" value="1"/>
</dbReference>
<organism evidence="1 2">
    <name type="scientific">Argiope bruennichi</name>
    <name type="common">Wasp spider</name>
    <name type="synonym">Aranea bruennichi</name>
    <dbReference type="NCBI Taxonomy" id="94029"/>
    <lineage>
        <taxon>Eukaryota</taxon>
        <taxon>Metazoa</taxon>
        <taxon>Ecdysozoa</taxon>
        <taxon>Arthropoda</taxon>
        <taxon>Chelicerata</taxon>
        <taxon>Arachnida</taxon>
        <taxon>Araneae</taxon>
        <taxon>Araneomorphae</taxon>
        <taxon>Entelegynae</taxon>
        <taxon>Araneoidea</taxon>
        <taxon>Araneidae</taxon>
        <taxon>Argiope</taxon>
    </lineage>
</organism>
<comment type="caution">
    <text evidence="1">The sequence shown here is derived from an EMBL/GenBank/DDBJ whole genome shotgun (WGS) entry which is preliminary data.</text>
</comment>
<protein>
    <submittedName>
        <fullName evidence="1">Putative RNA-directed DNA polymerase like protein</fullName>
    </submittedName>
</protein>
<dbReference type="AlphaFoldDB" id="A0A8T0EW46"/>
<proteinExistence type="predicted"/>
<reference evidence="1" key="1">
    <citation type="journal article" date="2020" name="bioRxiv">
        <title>Chromosome-level reference genome of the European wasp spider Argiope bruennichi: a resource for studies on range expansion and evolutionary adaptation.</title>
        <authorList>
            <person name="Sheffer M.M."/>
            <person name="Hoppe A."/>
            <person name="Krehenwinkel H."/>
            <person name="Uhl G."/>
            <person name="Kuss A.W."/>
            <person name="Jensen L."/>
            <person name="Jensen C."/>
            <person name="Gillespie R.G."/>
            <person name="Hoff K.J."/>
            <person name="Prost S."/>
        </authorList>
    </citation>
    <scope>NUCLEOTIDE SEQUENCE</scope>
</reference>
<dbReference type="GO" id="GO:0003964">
    <property type="term" value="F:RNA-directed DNA polymerase activity"/>
    <property type="evidence" value="ECO:0007669"/>
    <property type="project" value="UniProtKB-KW"/>
</dbReference>
<keyword evidence="1" id="KW-0695">RNA-directed DNA polymerase</keyword>
<gene>
    <name evidence="1" type="ORF">HNY73_014989</name>
</gene>
<sequence>MNSDPKGSLKEAAQTILDQIFPSPAISTNYNLNTSTQPLDPPFSLQEISMIIDNLPSGKAPGIDGICNLLLKIIHKRFRNIFPTLFNKCLELSCFPDSLKIGNIILYQKQGKDQRLASSYRPISLCQHQEGAREINDPKVNLSS</sequence>
<dbReference type="EMBL" id="JABXBU010002072">
    <property type="protein sequence ID" value="KAF8778249.1"/>
    <property type="molecule type" value="Genomic_DNA"/>
</dbReference>
<keyword evidence="1" id="KW-0808">Transferase</keyword>
<evidence type="ECO:0000313" key="2">
    <source>
        <dbReference type="Proteomes" id="UP000807504"/>
    </source>
</evidence>
<name>A0A8T0EW46_ARGBR</name>
<evidence type="ECO:0000313" key="1">
    <source>
        <dbReference type="EMBL" id="KAF8778249.1"/>
    </source>
</evidence>
<reference evidence="1" key="2">
    <citation type="submission" date="2020-06" db="EMBL/GenBank/DDBJ databases">
        <authorList>
            <person name="Sheffer M."/>
        </authorList>
    </citation>
    <scope>NUCLEOTIDE SEQUENCE</scope>
</reference>
<keyword evidence="2" id="KW-1185">Reference proteome</keyword>
<keyword evidence="1" id="KW-0548">Nucleotidyltransferase</keyword>